<proteinExistence type="predicted"/>
<organism evidence="1 2">
    <name type="scientific">Violaceomyces palustris</name>
    <dbReference type="NCBI Taxonomy" id="1673888"/>
    <lineage>
        <taxon>Eukaryota</taxon>
        <taxon>Fungi</taxon>
        <taxon>Dikarya</taxon>
        <taxon>Basidiomycota</taxon>
        <taxon>Ustilaginomycotina</taxon>
        <taxon>Ustilaginomycetes</taxon>
        <taxon>Violaceomycetales</taxon>
        <taxon>Violaceomycetaceae</taxon>
        <taxon>Violaceomyces</taxon>
    </lineage>
</organism>
<keyword evidence="2" id="KW-1185">Reference proteome</keyword>
<reference evidence="1 2" key="1">
    <citation type="journal article" date="2018" name="Mol. Biol. Evol.">
        <title>Broad Genomic Sampling Reveals a Smut Pathogenic Ancestry of the Fungal Clade Ustilaginomycotina.</title>
        <authorList>
            <person name="Kijpornyongpan T."/>
            <person name="Mondo S.J."/>
            <person name="Barry K."/>
            <person name="Sandor L."/>
            <person name="Lee J."/>
            <person name="Lipzen A."/>
            <person name="Pangilinan J."/>
            <person name="LaButti K."/>
            <person name="Hainaut M."/>
            <person name="Henrissat B."/>
            <person name="Grigoriev I.V."/>
            <person name="Spatafora J.W."/>
            <person name="Aime M.C."/>
        </authorList>
    </citation>
    <scope>NUCLEOTIDE SEQUENCE [LARGE SCALE GENOMIC DNA]</scope>
    <source>
        <strain evidence="1 2">SA 807</strain>
    </source>
</reference>
<evidence type="ECO:0000313" key="1">
    <source>
        <dbReference type="EMBL" id="PWN51319.1"/>
    </source>
</evidence>
<protein>
    <submittedName>
        <fullName evidence="1">Kinesin-domain-containing protein</fullName>
    </submittedName>
</protein>
<accession>A0ACD0NZU1</accession>
<evidence type="ECO:0000313" key="2">
    <source>
        <dbReference type="Proteomes" id="UP000245626"/>
    </source>
</evidence>
<gene>
    <name evidence="1" type="ORF">IE53DRAFT_55279</name>
</gene>
<sequence length="1119" mass="120386">MDLYPPSTSLKRDLDDLGIGGGGGDLGSTASPPSTEIAFNPLSTTQATPRRPFMPTPRQRKPPSVIEAVQPCSSWKPNLESLQKDPSSDPREILDPLNKALPSTKAKMTNTTTTTTTTPLSNSSLLNTDPSSTATARVPPMTTRSKLKMQSMADPTNPTSRPSSPTKRDSNLTTTTLLDSNRDNLTKVARVGKLTSASAKSNHHPLAPPSPASGRFSILSPPLTTNLQVSASSNVSDRSGMVTMDSYSVPETPTRITSDYPSFSPSKATTTSSSSSSSSSSTTTRSTTLTSTGQGGGRTRATPGRQNGGGSGGRGLGISLGMGSRETSISHVTDEPPRGGEDEDDEELANSSFVYSENENGNVGNSSSDALRVDSGSNCGGTGEEGHQESVMVHVRLRPPKAGEKCAWIASVSSGALSLEPGLASQRVQQGSSGPFSFDGLLTGSENRPVYISVARPLVRSALAGYDAVVFAYGQTASGKTFTLSGDESGSEQGIIPRAVRDIFRGIRQSSDRREYLLRASYLEIWNENVKDLLEPSNVPQVRDDRRKGGKGTFVHPLREEIVTTPAQVRDLLRRGQENRHVGATDWNERSSRSHTCFKMTIESWERDADSASNGHSDLGRVSSPLPADASSVSASRAGKKIRISELSLIDLAGSEKYVSQGSDRRAEGAHINKSLLTLGKVIFALSEKSSSSSSNSTSHHVPYRDSKLTRILQNSLSGNARVAVVCTINPSPNAVEESLSTLNFAKRVKKVSLHARRNEVEGGGDPSAMGGAEARALLVRYREEAIALRKKVAELQNGAATPRLEDARVRQLQERLDVIGNLVLRGGGIDEGDSDEEDEMDPDVPAARPVTPARKATRGFDFDDPPHVLQEKLYNATTKISRLEGELASRPSLPASASDRIKDEMIARLENQVKELEMVCEAQAVEAPPKIREDVEREWSSKVRELEAKLEERERFLAELGSECERLRRANKRLIRLAHLETADMVASLTNHPTPKPRPGSLAASVMKNRRPASVLGGGELENWRSLGGSGCGSNSPTTTNFDSSPFPQVKPTSNQRWSTLSPNGFLRAPPSTPSTTVPSHQNPNGSFARFRPRRSVSHDTGFLESGIDKVEREMEAV</sequence>
<name>A0ACD0NZU1_9BASI</name>
<dbReference type="Proteomes" id="UP000245626">
    <property type="component" value="Unassembled WGS sequence"/>
</dbReference>
<dbReference type="EMBL" id="KZ819853">
    <property type="protein sequence ID" value="PWN51319.1"/>
    <property type="molecule type" value="Genomic_DNA"/>
</dbReference>